<dbReference type="Proteomes" id="UP000054823">
    <property type="component" value="Unassembled WGS sequence"/>
</dbReference>
<sequence length="151" mass="16088">MDRRCFLLLGSSWVVAPQAVSAAKRTIWSAAETADALAQNRVSLIDVRSRAEWIETGVAKDAWPISMHEPGFEHRLFAARDFSGEKPIALICATGGRSGHLLSALKQAGYTGFIDVSEGMLGSPKGPGWIARGLPVTDMEAALASLPGALR</sequence>
<name>A0A0P1ENJ6_9RHOB</name>
<dbReference type="CDD" id="cd00158">
    <property type="entry name" value="RHOD"/>
    <property type="match status" value="1"/>
</dbReference>
<dbReference type="RefSeq" id="WP_083498969.1">
    <property type="nucleotide sequence ID" value="NZ_FOMU01000007.1"/>
</dbReference>
<dbReference type="STRING" id="321267.SHM7688_01193"/>
<evidence type="ECO:0000259" key="1">
    <source>
        <dbReference type="PROSITE" id="PS50206"/>
    </source>
</evidence>
<dbReference type="AlphaFoldDB" id="A0A0P1ENJ6"/>
<dbReference type="InterPro" id="IPR001763">
    <property type="entry name" value="Rhodanese-like_dom"/>
</dbReference>
<organism evidence="2 3">
    <name type="scientific">Shimia marina</name>
    <dbReference type="NCBI Taxonomy" id="321267"/>
    <lineage>
        <taxon>Bacteria</taxon>
        <taxon>Pseudomonadati</taxon>
        <taxon>Pseudomonadota</taxon>
        <taxon>Alphaproteobacteria</taxon>
        <taxon>Rhodobacterales</taxon>
        <taxon>Roseobacteraceae</taxon>
    </lineage>
</organism>
<evidence type="ECO:0000313" key="2">
    <source>
        <dbReference type="EMBL" id="CUH51754.1"/>
    </source>
</evidence>
<dbReference type="Gene3D" id="3.40.250.10">
    <property type="entry name" value="Rhodanese-like domain"/>
    <property type="match status" value="1"/>
</dbReference>
<dbReference type="PROSITE" id="PS50206">
    <property type="entry name" value="RHODANESE_3"/>
    <property type="match status" value="1"/>
</dbReference>
<keyword evidence="3" id="KW-1185">Reference proteome</keyword>
<dbReference type="Pfam" id="PF00581">
    <property type="entry name" value="Rhodanese"/>
    <property type="match status" value="1"/>
</dbReference>
<protein>
    <submittedName>
        <fullName evidence="2">Molybdopterin biosynthesis-like protein MoeZ</fullName>
    </submittedName>
</protein>
<dbReference type="SUPFAM" id="SSF52821">
    <property type="entry name" value="Rhodanese/Cell cycle control phosphatase"/>
    <property type="match status" value="1"/>
</dbReference>
<dbReference type="OrthoDB" id="9812109at2"/>
<evidence type="ECO:0000313" key="3">
    <source>
        <dbReference type="Proteomes" id="UP000054823"/>
    </source>
</evidence>
<reference evidence="2 3" key="1">
    <citation type="submission" date="2015-09" db="EMBL/GenBank/DDBJ databases">
        <authorList>
            <consortium name="Swine Surveillance"/>
        </authorList>
    </citation>
    <scope>NUCLEOTIDE SEQUENCE [LARGE SCALE GENOMIC DNA]</scope>
    <source>
        <strain evidence="2 3">CECT 7688</strain>
    </source>
</reference>
<proteinExistence type="predicted"/>
<gene>
    <name evidence="2" type="ORF">SHM7688_01193</name>
</gene>
<dbReference type="EMBL" id="CYPW01000008">
    <property type="protein sequence ID" value="CUH51754.1"/>
    <property type="molecule type" value="Genomic_DNA"/>
</dbReference>
<feature type="domain" description="Rhodanese" evidence="1">
    <location>
        <begin position="38"/>
        <end position="138"/>
    </location>
</feature>
<dbReference type="InterPro" id="IPR036873">
    <property type="entry name" value="Rhodanese-like_dom_sf"/>
</dbReference>
<accession>A0A0P1ENJ6</accession>